<evidence type="ECO:0000259" key="2">
    <source>
        <dbReference type="SMART" id="SM00256"/>
    </source>
</evidence>
<dbReference type="Pfam" id="PF00646">
    <property type="entry name" value="F-box"/>
    <property type="match status" value="1"/>
</dbReference>
<accession>A0AAV9UDA1</accession>
<dbReference type="AlphaFoldDB" id="A0AAV9UDA1"/>
<feature type="compositionally biased region" description="Basic residues" evidence="1">
    <location>
        <begin position="1"/>
        <end position="27"/>
    </location>
</feature>
<comment type="caution">
    <text evidence="3">The sequence shown here is derived from an EMBL/GenBank/DDBJ whole genome shotgun (WGS) entry which is preliminary data.</text>
</comment>
<proteinExistence type="predicted"/>
<feature type="domain" description="F-box" evidence="2">
    <location>
        <begin position="49"/>
        <end position="89"/>
    </location>
</feature>
<keyword evidence="4" id="KW-1185">Reference proteome</keyword>
<dbReference type="SUPFAM" id="SSF81383">
    <property type="entry name" value="F-box domain"/>
    <property type="match status" value="1"/>
</dbReference>
<dbReference type="Gene3D" id="1.20.1280.50">
    <property type="match status" value="1"/>
</dbReference>
<dbReference type="SMART" id="SM00256">
    <property type="entry name" value="FBOX"/>
    <property type="match status" value="1"/>
</dbReference>
<evidence type="ECO:0000313" key="3">
    <source>
        <dbReference type="EMBL" id="KAK6338501.1"/>
    </source>
</evidence>
<protein>
    <recommendedName>
        <fullName evidence="2">F-box domain-containing protein</fullName>
    </recommendedName>
</protein>
<evidence type="ECO:0000313" key="4">
    <source>
        <dbReference type="Proteomes" id="UP001373714"/>
    </source>
</evidence>
<reference evidence="3 4" key="1">
    <citation type="submission" date="2019-10" db="EMBL/GenBank/DDBJ databases">
        <authorList>
            <person name="Palmer J.M."/>
        </authorList>
    </citation>
    <scope>NUCLEOTIDE SEQUENCE [LARGE SCALE GENOMIC DNA]</scope>
    <source>
        <strain evidence="3 4">TWF730</strain>
    </source>
</reference>
<dbReference type="InterPro" id="IPR036047">
    <property type="entry name" value="F-box-like_dom_sf"/>
</dbReference>
<organism evidence="3 4">
    <name type="scientific">Orbilia blumenaviensis</name>
    <dbReference type="NCBI Taxonomy" id="1796055"/>
    <lineage>
        <taxon>Eukaryota</taxon>
        <taxon>Fungi</taxon>
        <taxon>Dikarya</taxon>
        <taxon>Ascomycota</taxon>
        <taxon>Pezizomycotina</taxon>
        <taxon>Orbiliomycetes</taxon>
        <taxon>Orbiliales</taxon>
        <taxon>Orbiliaceae</taxon>
        <taxon>Orbilia</taxon>
    </lineage>
</organism>
<sequence length="365" mass="42938">MHHHQSRDRTIVHRHNHHHHHHRHHRTTTITTSITATATATTMASIALLPTELHIECLSYLDFLSQDSARKVCRLWRSIMKLRQFRMARYCSLEFNPREDPSDGQVYIRRPAKIHQLLCNDIPRSAQDGYDVSEPCFLERVVRDKISKKIYLSARLNGQYLTYSWGYPLRPNREILSVFLTGILHPKTMNITSYELWVEKRKISPQIDPFKDLFHKISLPDSHPYFQETVFEAEGPIPKVIKMQYAIRIPRKHRNETKTPKLRLGSRMRRYGGYQVELENHKLPVSPSMTVRDLTTAAWNNMMNQYRNRPEPVVERVTHVRFSISGSQWAAHILPYPVLQLDLEVQAESIGRVSYYDPARTTFRR</sequence>
<dbReference type="EMBL" id="JAVHNS010000012">
    <property type="protein sequence ID" value="KAK6338501.1"/>
    <property type="molecule type" value="Genomic_DNA"/>
</dbReference>
<name>A0AAV9UDA1_9PEZI</name>
<evidence type="ECO:0000256" key="1">
    <source>
        <dbReference type="SAM" id="MobiDB-lite"/>
    </source>
</evidence>
<feature type="region of interest" description="Disordered" evidence="1">
    <location>
        <begin position="1"/>
        <end position="31"/>
    </location>
</feature>
<dbReference type="InterPro" id="IPR001810">
    <property type="entry name" value="F-box_dom"/>
</dbReference>
<dbReference type="Proteomes" id="UP001373714">
    <property type="component" value="Unassembled WGS sequence"/>
</dbReference>
<gene>
    <name evidence="3" type="ORF">TWF730_002564</name>
</gene>